<dbReference type="Proteomes" id="UP000216857">
    <property type="component" value="Unassembled WGS sequence"/>
</dbReference>
<evidence type="ECO:0000259" key="8">
    <source>
        <dbReference type="PROSITE" id="PS50928"/>
    </source>
</evidence>
<gene>
    <name evidence="9" type="ORF">CAL26_13935</name>
</gene>
<dbReference type="GO" id="GO:0055085">
    <property type="term" value="P:transmembrane transport"/>
    <property type="evidence" value="ECO:0007669"/>
    <property type="project" value="InterPro"/>
</dbReference>
<comment type="caution">
    <text evidence="9">The sequence shown here is derived from an EMBL/GenBank/DDBJ whole genome shotgun (WGS) entry which is preliminary data.</text>
</comment>
<dbReference type="InterPro" id="IPR000515">
    <property type="entry name" value="MetI-like"/>
</dbReference>
<dbReference type="Pfam" id="PF19300">
    <property type="entry name" value="BPD_transp_1_N"/>
    <property type="match status" value="1"/>
</dbReference>
<dbReference type="InterPro" id="IPR035906">
    <property type="entry name" value="MetI-like_sf"/>
</dbReference>
<evidence type="ECO:0000256" key="3">
    <source>
        <dbReference type="ARBA" id="ARBA00022475"/>
    </source>
</evidence>
<sequence length="324" mass="35177">MRFLIGRLCQAIGVVLATSILVFIAVYAIGDPVAMLVNPQTPADVVARTVKELGLDKPLMEQYWLFLVHALRGELGTSYVFAEPALKLIVERFPATLELVVCAMLIAIVVGMPLGILAGYGGHRAARKLISNVSIIGISVPSFWLGLVLIMLLSVNYQLLPSGGRGAVGEFFGLHASFLTADGWLHLLMPAVTLSVFPMSVLLRMTETSLEETMRLDHIRFARALGIPHRALVLRYALRSMLVPIVTVMGLIFSALVAFSVVTETVFAWPGIGKLIMDSIRNADRPVVVAYILFVVILVTLTNAIVDVVCSMIDPRIRLSGAGE</sequence>
<dbReference type="PANTHER" id="PTHR43163:SF2">
    <property type="entry name" value="ABC TRANSPORTER PERMEASE PROTEIN"/>
    <property type="match status" value="1"/>
</dbReference>
<dbReference type="GO" id="GO:0005886">
    <property type="term" value="C:plasma membrane"/>
    <property type="evidence" value="ECO:0007669"/>
    <property type="project" value="UniProtKB-SubCell"/>
</dbReference>
<evidence type="ECO:0000256" key="7">
    <source>
        <dbReference type="RuleBase" id="RU363032"/>
    </source>
</evidence>
<dbReference type="Pfam" id="PF00528">
    <property type="entry name" value="BPD_transp_1"/>
    <property type="match status" value="1"/>
</dbReference>
<dbReference type="InterPro" id="IPR045621">
    <property type="entry name" value="BPD_transp_1_N"/>
</dbReference>
<evidence type="ECO:0000256" key="4">
    <source>
        <dbReference type="ARBA" id="ARBA00022692"/>
    </source>
</evidence>
<feature type="domain" description="ABC transmembrane type-1" evidence="8">
    <location>
        <begin position="93"/>
        <end position="306"/>
    </location>
</feature>
<keyword evidence="5 7" id="KW-1133">Transmembrane helix</keyword>
<dbReference type="SUPFAM" id="SSF161098">
    <property type="entry name" value="MetI-like"/>
    <property type="match status" value="1"/>
</dbReference>
<keyword evidence="6 7" id="KW-0472">Membrane</keyword>
<dbReference type="CDD" id="cd06261">
    <property type="entry name" value="TM_PBP2"/>
    <property type="match status" value="1"/>
</dbReference>
<keyword evidence="3" id="KW-1003">Cell membrane</keyword>
<evidence type="ECO:0000256" key="6">
    <source>
        <dbReference type="ARBA" id="ARBA00023136"/>
    </source>
</evidence>
<comment type="subcellular location">
    <subcellularLocation>
        <location evidence="1 7">Cell membrane</location>
        <topology evidence="1 7">Multi-pass membrane protein</topology>
    </subcellularLocation>
</comment>
<dbReference type="Gene3D" id="1.10.3720.10">
    <property type="entry name" value="MetI-like"/>
    <property type="match status" value="1"/>
</dbReference>
<evidence type="ECO:0000256" key="1">
    <source>
        <dbReference type="ARBA" id="ARBA00004651"/>
    </source>
</evidence>
<feature type="transmembrane region" description="Helical" evidence="7">
    <location>
        <begin position="129"/>
        <end position="153"/>
    </location>
</feature>
<feature type="transmembrane region" description="Helical" evidence="7">
    <location>
        <begin position="184"/>
        <end position="205"/>
    </location>
</feature>
<feature type="transmembrane region" description="Helical" evidence="7">
    <location>
        <begin position="289"/>
        <end position="310"/>
    </location>
</feature>
<dbReference type="RefSeq" id="WP_094847477.1">
    <property type="nucleotide sequence ID" value="NZ_NEVJ01000003.1"/>
</dbReference>
<keyword evidence="10" id="KW-1185">Reference proteome</keyword>
<feature type="transmembrane region" description="Helical" evidence="7">
    <location>
        <begin position="12"/>
        <end position="30"/>
    </location>
</feature>
<evidence type="ECO:0000313" key="10">
    <source>
        <dbReference type="Proteomes" id="UP000216857"/>
    </source>
</evidence>
<keyword evidence="4 7" id="KW-0812">Transmembrane</keyword>
<dbReference type="EMBL" id="NEVJ01000003">
    <property type="protein sequence ID" value="OZI18791.1"/>
    <property type="molecule type" value="Genomic_DNA"/>
</dbReference>
<dbReference type="AlphaFoldDB" id="A0A261R1D6"/>
<dbReference type="PANTHER" id="PTHR43163">
    <property type="entry name" value="DIPEPTIDE TRANSPORT SYSTEM PERMEASE PROTEIN DPPB-RELATED"/>
    <property type="match status" value="1"/>
</dbReference>
<dbReference type="OrthoDB" id="9803623at2"/>
<evidence type="ECO:0000256" key="2">
    <source>
        <dbReference type="ARBA" id="ARBA00022448"/>
    </source>
</evidence>
<keyword evidence="2 7" id="KW-0813">Transport</keyword>
<evidence type="ECO:0000256" key="5">
    <source>
        <dbReference type="ARBA" id="ARBA00022989"/>
    </source>
</evidence>
<name>A0A261R1D6_9BORD</name>
<organism evidence="9 10">
    <name type="scientific">Bordetella genomosp. 9</name>
    <dbReference type="NCBI Taxonomy" id="1416803"/>
    <lineage>
        <taxon>Bacteria</taxon>
        <taxon>Pseudomonadati</taxon>
        <taxon>Pseudomonadota</taxon>
        <taxon>Betaproteobacteria</taxon>
        <taxon>Burkholderiales</taxon>
        <taxon>Alcaligenaceae</taxon>
        <taxon>Bordetella</taxon>
    </lineage>
</organism>
<comment type="similarity">
    <text evidence="7">Belongs to the binding-protein-dependent transport system permease family.</text>
</comment>
<accession>A0A261R1D6</accession>
<dbReference type="PROSITE" id="PS50928">
    <property type="entry name" value="ABC_TM1"/>
    <property type="match status" value="1"/>
</dbReference>
<feature type="transmembrane region" description="Helical" evidence="7">
    <location>
        <begin position="95"/>
        <end position="117"/>
    </location>
</feature>
<feature type="transmembrane region" description="Helical" evidence="7">
    <location>
        <begin position="242"/>
        <end position="269"/>
    </location>
</feature>
<proteinExistence type="inferred from homology"/>
<protein>
    <submittedName>
        <fullName evidence="9">ABC transporter permease</fullName>
    </submittedName>
</protein>
<evidence type="ECO:0000313" key="9">
    <source>
        <dbReference type="EMBL" id="OZI18791.1"/>
    </source>
</evidence>
<reference evidence="9" key="1">
    <citation type="submission" date="2017-05" db="EMBL/GenBank/DDBJ databases">
        <title>Complete and WGS of Bordetella genogroups.</title>
        <authorList>
            <person name="Spilker T."/>
            <person name="Lipuma J."/>
        </authorList>
    </citation>
    <scope>NUCLEOTIDE SEQUENCE</scope>
    <source>
        <strain evidence="9">AU21707</strain>
    </source>
</reference>